<evidence type="ECO:0000256" key="6">
    <source>
        <dbReference type="ARBA" id="ARBA00022729"/>
    </source>
</evidence>
<dbReference type="EMBL" id="KZ678128">
    <property type="protein sequence ID" value="PSN73814.1"/>
    <property type="molecule type" value="Genomic_DNA"/>
</dbReference>
<evidence type="ECO:0000256" key="8">
    <source>
        <dbReference type="ARBA" id="ARBA00023239"/>
    </source>
</evidence>
<dbReference type="AlphaFoldDB" id="A0A2T2P828"/>
<feature type="non-terminal residue" evidence="11">
    <location>
        <position position="1"/>
    </location>
</feature>
<comment type="catalytic activity">
    <reaction evidence="1 10">
        <text>Eliminative cleavage of (1-&gt;4)-alpha-D-galacturonan to give oligosaccharides with 4-deoxy-alpha-D-galact-4-enuronosyl groups at their non-reducing ends.</text>
        <dbReference type="EC" id="4.2.2.2"/>
    </reaction>
</comment>
<dbReference type="PANTHER" id="PTHR33407">
    <property type="entry name" value="PECTATE LYASE F-RELATED"/>
    <property type="match status" value="1"/>
</dbReference>
<dbReference type="InterPro" id="IPR012334">
    <property type="entry name" value="Pectin_lyas_fold"/>
</dbReference>
<accession>A0A2T2P828</accession>
<evidence type="ECO:0000313" key="12">
    <source>
        <dbReference type="Proteomes" id="UP000240883"/>
    </source>
</evidence>
<dbReference type="InterPro" id="IPR011050">
    <property type="entry name" value="Pectin_lyase_fold/virulence"/>
</dbReference>
<dbReference type="STRING" id="1448308.A0A2T2P828"/>
<evidence type="ECO:0000256" key="1">
    <source>
        <dbReference type="ARBA" id="ARBA00000695"/>
    </source>
</evidence>
<evidence type="ECO:0000313" key="11">
    <source>
        <dbReference type="EMBL" id="PSN73814.1"/>
    </source>
</evidence>
<dbReference type="GO" id="GO:0005576">
    <property type="term" value="C:extracellular region"/>
    <property type="evidence" value="ECO:0007669"/>
    <property type="project" value="UniProtKB-SubCell"/>
</dbReference>
<evidence type="ECO:0000256" key="9">
    <source>
        <dbReference type="ARBA" id="ARBA00025679"/>
    </source>
</evidence>
<organism evidence="11 12">
    <name type="scientific">Corynespora cassiicola Philippines</name>
    <dbReference type="NCBI Taxonomy" id="1448308"/>
    <lineage>
        <taxon>Eukaryota</taxon>
        <taxon>Fungi</taxon>
        <taxon>Dikarya</taxon>
        <taxon>Ascomycota</taxon>
        <taxon>Pezizomycotina</taxon>
        <taxon>Dothideomycetes</taxon>
        <taxon>Pleosporomycetidae</taxon>
        <taxon>Pleosporales</taxon>
        <taxon>Corynesporascaceae</taxon>
        <taxon>Corynespora</taxon>
    </lineage>
</organism>
<keyword evidence="8 10" id="KW-0456">Lyase</keyword>
<dbReference type="Proteomes" id="UP000240883">
    <property type="component" value="Unassembled WGS sequence"/>
</dbReference>
<evidence type="ECO:0000256" key="3">
    <source>
        <dbReference type="ARBA" id="ARBA00004613"/>
    </source>
</evidence>
<dbReference type="Gene3D" id="2.160.20.10">
    <property type="entry name" value="Single-stranded right-handed beta-helix, Pectin lyase-like"/>
    <property type="match status" value="1"/>
</dbReference>
<evidence type="ECO:0000256" key="2">
    <source>
        <dbReference type="ARBA" id="ARBA00001913"/>
    </source>
</evidence>
<keyword evidence="5 10" id="KW-0964">Secreted</keyword>
<dbReference type="OrthoDB" id="441042at2759"/>
<protein>
    <recommendedName>
        <fullName evidence="10">Pectate lyase</fullName>
        <ecNumber evidence="10">4.2.2.2</ecNumber>
    </recommendedName>
</protein>
<comment type="subcellular location">
    <subcellularLocation>
        <location evidence="3 10">Secreted</location>
    </subcellularLocation>
</comment>
<dbReference type="Pfam" id="PF03211">
    <property type="entry name" value="Pectate_lyase"/>
    <property type="match status" value="1"/>
</dbReference>
<reference evidence="11 12" key="1">
    <citation type="journal article" date="2018" name="Front. Microbiol.">
        <title>Genome-Wide Analysis of Corynespora cassiicola Leaf Fall Disease Putative Effectors.</title>
        <authorList>
            <person name="Lopez D."/>
            <person name="Ribeiro S."/>
            <person name="Label P."/>
            <person name="Fumanal B."/>
            <person name="Venisse J.S."/>
            <person name="Kohler A."/>
            <person name="de Oliveira R.R."/>
            <person name="Labutti K."/>
            <person name="Lipzen A."/>
            <person name="Lail K."/>
            <person name="Bauer D."/>
            <person name="Ohm R.A."/>
            <person name="Barry K.W."/>
            <person name="Spatafora J."/>
            <person name="Grigoriev I.V."/>
            <person name="Martin F.M."/>
            <person name="Pujade-Renaud V."/>
        </authorList>
    </citation>
    <scope>NUCLEOTIDE SEQUENCE [LARGE SCALE GENOMIC DNA]</scope>
    <source>
        <strain evidence="11 12">Philippines</strain>
    </source>
</reference>
<comment type="function">
    <text evidence="9 10">Pectinolytic enzyme consist of four classes of enzymes: pectin lyase, polygalacturonase, pectin methylesterase and rhamnogalacturonase. Among pectinolytic enzymes, pectin lyase is the most important in depolymerization of pectin, since it cleaves internal glycosidic bonds of highly methylated pectins. Favors pectate, the anion, over pectin, the methyl ester.</text>
</comment>
<proteinExistence type="inferred from homology"/>
<keyword evidence="6" id="KW-0732">Signal</keyword>
<evidence type="ECO:0000256" key="4">
    <source>
        <dbReference type="ARBA" id="ARBA00006463"/>
    </source>
</evidence>
<keyword evidence="7 10" id="KW-0106">Calcium</keyword>
<evidence type="ECO:0000256" key="10">
    <source>
        <dbReference type="RuleBase" id="RU367009"/>
    </source>
</evidence>
<dbReference type="GO" id="GO:0030570">
    <property type="term" value="F:pectate lyase activity"/>
    <property type="evidence" value="ECO:0007669"/>
    <property type="project" value="UniProtKB-UniRule"/>
</dbReference>
<comment type="cofactor">
    <cofactor evidence="2 10">
        <name>Ca(2+)</name>
        <dbReference type="ChEBI" id="CHEBI:29108"/>
    </cofactor>
</comment>
<name>A0A2T2P828_CORCC</name>
<dbReference type="EC" id="4.2.2.2" evidence="10"/>
<dbReference type="InterPro" id="IPR004898">
    <property type="entry name" value="Pectate_lyase_PlyH/PlyE-like"/>
</dbReference>
<dbReference type="GO" id="GO:0045490">
    <property type="term" value="P:pectin catabolic process"/>
    <property type="evidence" value="ECO:0007669"/>
    <property type="project" value="TreeGrafter"/>
</dbReference>
<evidence type="ECO:0000256" key="7">
    <source>
        <dbReference type="ARBA" id="ARBA00022837"/>
    </source>
</evidence>
<gene>
    <name evidence="11" type="ORF">BS50DRAFT_443376</name>
</gene>
<evidence type="ECO:0000256" key="5">
    <source>
        <dbReference type="ARBA" id="ARBA00022525"/>
    </source>
</evidence>
<dbReference type="SUPFAM" id="SSF51126">
    <property type="entry name" value="Pectin lyase-like"/>
    <property type="match status" value="1"/>
</dbReference>
<dbReference type="PANTHER" id="PTHR33407:SF9">
    <property type="entry name" value="PECTATE LYASE F-RELATED"/>
    <property type="match status" value="1"/>
</dbReference>
<keyword evidence="12" id="KW-1185">Reference proteome</keyword>
<sequence length="203" mass="21197">DLGGREFDRGERCNTDDTGTVNSVFALGEGATIRNGIIGSQQSEGIHCRGGCNIENIWFRDVCEDAITALRAGTVRITGGGAQNADDKVVQANGRGEVIIRDYTVVNVGKVYRSCGNCGTNSENSPRRVVIEGLRARGVGTNVVGINSNFGDIAEISGICGTVSGEVCQQFNGVNGGTSRENNGKDNCRGAQGKVARGSLPPC</sequence>
<feature type="non-terminal residue" evidence="11">
    <location>
        <position position="203"/>
    </location>
</feature>
<comment type="similarity">
    <text evidence="4 10">Belongs to the polysaccharide lyase 3 family.</text>
</comment>